<comment type="caution">
    <text evidence="2">The sequence shown here is derived from an EMBL/GenBank/DDBJ whole genome shotgun (WGS) entry which is preliminary data.</text>
</comment>
<dbReference type="HOGENOM" id="CLU_014271_1_1_5"/>
<evidence type="ECO:0000259" key="1">
    <source>
        <dbReference type="Pfam" id="PF24877"/>
    </source>
</evidence>
<dbReference type="GO" id="GO:0005829">
    <property type="term" value="C:cytosol"/>
    <property type="evidence" value="ECO:0007669"/>
    <property type="project" value="TreeGrafter"/>
</dbReference>
<dbReference type="AlphaFoldDB" id="J0QIH6"/>
<evidence type="ECO:0000313" key="3">
    <source>
        <dbReference type="Proteomes" id="UP000001077"/>
    </source>
</evidence>
<dbReference type="SUPFAM" id="SSF52016">
    <property type="entry name" value="LeuD/IlvD-like"/>
    <property type="match status" value="1"/>
</dbReference>
<dbReference type="GO" id="GO:0004456">
    <property type="term" value="F:phosphogluconate dehydratase activity"/>
    <property type="evidence" value="ECO:0007669"/>
    <property type="project" value="TreeGrafter"/>
</dbReference>
<gene>
    <name evidence="2" type="ORF">MCY_01667</name>
</gene>
<dbReference type="EMBL" id="AILY01000057">
    <property type="protein sequence ID" value="EJF82714.1"/>
    <property type="molecule type" value="Genomic_DNA"/>
</dbReference>
<proteinExistence type="predicted"/>
<dbReference type="Pfam" id="PF24877">
    <property type="entry name" value="ILV_EDD_C"/>
    <property type="match status" value="1"/>
</dbReference>
<dbReference type="InterPro" id="IPR042096">
    <property type="entry name" value="Dihydro-acid_dehy_C"/>
</dbReference>
<dbReference type="PANTHER" id="PTHR43661:SF1">
    <property type="entry name" value="PHOSPHOGLUCONATE DEHYDRATASE"/>
    <property type="match status" value="1"/>
</dbReference>
<name>J0QIH6_9HYPH</name>
<dbReference type="eggNOG" id="COG0129">
    <property type="taxonomic scope" value="Bacteria"/>
</dbReference>
<accession>J0QIH6</accession>
<dbReference type="Gene3D" id="3.50.30.80">
    <property type="entry name" value="IlvD/EDD C-terminal domain-like"/>
    <property type="match status" value="1"/>
</dbReference>
<sequence>MHDKDFIAVIRYQESKANGMPELYKLTIILGVLQDRGQKIALIKGDRMSGASGKIPAAIHVIPEALDNGPIARLQNGDIVILGVHKSKLILLEDLAKFNVQAIMLSDLSKNKHGVGRELFHVFRQSVNRADQESSVFMT</sequence>
<keyword evidence="3" id="KW-1185">Reference proteome</keyword>
<dbReference type="PATRIC" id="fig|1094556.3.peg.1883"/>
<dbReference type="STRING" id="1094556.MCY_01667"/>
<feature type="domain" description="Dihydroxy-acid/6-phosphogluconate dehydratase C-terminal" evidence="1">
    <location>
        <begin position="4"/>
        <end position="132"/>
    </location>
</feature>
<dbReference type="PANTHER" id="PTHR43661">
    <property type="entry name" value="D-XYLONATE DEHYDRATASE"/>
    <property type="match status" value="1"/>
</dbReference>
<evidence type="ECO:0000313" key="2">
    <source>
        <dbReference type="EMBL" id="EJF82714.1"/>
    </source>
</evidence>
<dbReference type="Proteomes" id="UP000001077">
    <property type="component" value="Unassembled WGS sequence"/>
</dbReference>
<protein>
    <recommendedName>
        <fullName evidence="1">Dihydroxy-acid/6-phosphogluconate dehydratase C-terminal domain-containing protein</fullName>
    </recommendedName>
</protein>
<reference evidence="2 3" key="1">
    <citation type="submission" date="2012-03" db="EMBL/GenBank/DDBJ databases">
        <title>The Genome Sequence of Bartonella rattimassiliensis 15908.</title>
        <authorList>
            <consortium name="The Broad Institute Genome Sequencing Platform"/>
            <consortium name="The Broad Institute Genome Sequencing Center for Infectious Disease"/>
            <person name="Feldgarden M."/>
            <person name="Kirby J."/>
            <person name="Kosoy M."/>
            <person name="Birtles R."/>
            <person name="Probert W.S."/>
            <person name="Chiaraviglio L."/>
            <person name="Young S.K."/>
            <person name="Zeng Q."/>
            <person name="Gargeya S."/>
            <person name="Fitzgerald M."/>
            <person name="Haas B."/>
            <person name="Abouelleil A."/>
            <person name="Alvarado L."/>
            <person name="Arachchi H.M."/>
            <person name="Berlin A."/>
            <person name="Chapman S.B."/>
            <person name="Gearin G."/>
            <person name="Goldberg J."/>
            <person name="Griggs A."/>
            <person name="Gujja S."/>
            <person name="Hansen M."/>
            <person name="Heiman D."/>
            <person name="Howarth C."/>
            <person name="Larimer J."/>
            <person name="Lui A."/>
            <person name="MacDonald P.J.P."/>
            <person name="McCowen C."/>
            <person name="Montmayeur A."/>
            <person name="Murphy C."/>
            <person name="Neiman D."/>
            <person name="Pearson M."/>
            <person name="Priest M."/>
            <person name="Roberts A."/>
            <person name="Saif S."/>
            <person name="Shea T."/>
            <person name="Sisk P."/>
            <person name="Stolte C."/>
            <person name="Sykes S."/>
            <person name="Wortman J."/>
            <person name="Nusbaum C."/>
            <person name="Birren B."/>
        </authorList>
    </citation>
    <scope>NUCLEOTIDE SEQUENCE [LARGE SCALE GENOMIC DNA]</scope>
    <source>
        <strain evidence="2 3">15908</strain>
    </source>
</reference>
<organism evidence="2 3">
    <name type="scientific">Bartonella rattimassiliensis 15908</name>
    <dbReference type="NCBI Taxonomy" id="1094556"/>
    <lineage>
        <taxon>Bacteria</taxon>
        <taxon>Pseudomonadati</taxon>
        <taxon>Pseudomonadota</taxon>
        <taxon>Alphaproteobacteria</taxon>
        <taxon>Hyphomicrobiales</taxon>
        <taxon>Bartonellaceae</taxon>
        <taxon>Bartonella</taxon>
    </lineage>
</organism>
<dbReference type="InterPro" id="IPR056740">
    <property type="entry name" value="ILV_EDD_C"/>
</dbReference>